<feature type="transmembrane region" description="Helical" evidence="1">
    <location>
        <begin position="39"/>
        <end position="57"/>
    </location>
</feature>
<keyword evidence="1" id="KW-0812">Transmembrane</keyword>
<organism evidence="2 3">
    <name type="scientific">Qipengyuania profundimaris</name>
    <dbReference type="NCBI Taxonomy" id="3067652"/>
    <lineage>
        <taxon>Bacteria</taxon>
        <taxon>Pseudomonadati</taxon>
        <taxon>Pseudomonadota</taxon>
        <taxon>Alphaproteobacteria</taxon>
        <taxon>Sphingomonadales</taxon>
        <taxon>Erythrobacteraceae</taxon>
        <taxon>Qipengyuania</taxon>
    </lineage>
</organism>
<keyword evidence="3" id="KW-1185">Reference proteome</keyword>
<feature type="transmembrane region" description="Helical" evidence="1">
    <location>
        <begin position="77"/>
        <end position="95"/>
    </location>
</feature>
<evidence type="ECO:0000313" key="2">
    <source>
        <dbReference type="EMBL" id="MDP4576292.1"/>
    </source>
</evidence>
<feature type="transmembrane region" description="Helical" evidence="1">
    <location>
        <begin position="12"/>
        <end position="33"/>
    </location>
</feature>
<accession>A0ABT9HT18</accession>
<keyword evidence="1" id="KW-1133">Transmembrane helix</keyword>
<protein>
    <submittedName>
        <fullName evidence="2">Uncharacterized protein</fullName>
    </submittedName>
</protein>
<dbReference type="RefSeq" id="WP_305933541.1">
    <property type="nucleotide sequence ID" value="NZ_JAVAIM010000002.1"/>
</dbReference>
<evidence type="ECO:0000313" key="3">
    <source>
        <dbReference type="Proteomes" id="UP001240639"/>
    </source>
</evidence>
<reference evidence="2 3" key="1">
    <citation type="submission" date="2023-08" db="EMBL/GenBank/DDBJ databases">
        <title>genomic of G39.</title>
        <authorList>
            <person name="Wang Y."/>
        </authorList>
    </citation>
    <scope>NUCLEOTIDE SEQUENCE [LARGE SCALE GENOMIC DNA]</scope>
    <source>
        <strain evidence="2 3">G39</strain>
    </source>
</reference>
<dbReference type="EMBL" id="JAVAIM010000002">
    <property type="protein sequence ID" value="MDP4576292.1"/>
    <property type="molecule type" value="Genomic_DNA"/>
</dbReference>
<gene>
    <name evidence="2" type="ORF">Q9K02_14215</name>
</gene>
<evidence type="ECO:0000256" key="1">
    <source>
        <dbReference type="SAM" id="Phobius"/>
    </source>
</evidence>
<comment type="caution">
    <text evidence="2">The sequence shown here is derived from an EMBL/GenBank/DDBJ whole genome shotgun (WGS) entry which is preliminary data.</text>
</comment>
<sequence>MTTGRRQTRKGVIRLLALVGGLIAIGFTGVKALQASVPVISMIIALLILTAITIVHVRAYRLASRSNGLASDGSRGMPALIVTTFLSIYSIVIVVPQFDLWQPILIPGVVAFIGAAFLVNEASS</sequence>
<keyword evidence="1" id="KW-0472">Membrane</keyword>
<feature type="transmembrane region" description="Helical" evidence="1">
    <location>
        <begin position="101"/>
        <end position="119"/>
    </location>
</feature>
<proteinExistence type="predicted"/>
<dbReference type="Proteomes" id="UP001240639">
    <property type="component" value="Unassembled WGS sequence"/>
</dbReference>
<name>A0ABT9HT18_9SPHN</name>